<gene>
    <name evidence="1" type="ordered locus">CENSYa_1810</name>
</gene>
<dbReference type="CDD" id="cd00077">
    <property type="entry name" value="HDc"/>
    <property type="match status" value="1"/>
</dbReference>
<dbReference type="Proteomes" id="UP000000758">
    <property type="component" value="Chromosome"/>
</dbReference>
<evidence type="ECO:0000313" key="1">
    <source>
        <dbReference type="EMBL" id="ABK78420.1"/>
    </source>
</evidence>
<reference evidence="1 2" key="1">
    <citation type="journal article" date="2006" name="Proc. Natl. Acad. Sci. U.S.A.">
        <title>Genomic analysis of the uncultivated marine crenarchaeote Cenarchaeum symbiosum.</title>
        <authorList>
            <person name="Hallam S.J."/>
            <person name="Konstantinidis K.T."/>
            <person name="Putnam N."/>
            <person name="Schleper C."/>
            <person name="Watanabe Y."/>
            <person name="Sugahara J."/>
            <person name="Preston C."/>
            <person name="de la Torre J."/>
            <person name="Richardson P.M."/>
            <person name="DeLong E.F."/>
        </authorList>
    </citation>
    <scope>NUCLEOTIDE SEQUENCE [LARGE SCALE GENOMIC DNA]</scope>
    <source>
        <strain evidence="2">A</strain>
    </source>
</reference>
<evidence type="ECO:0008006" key="3">
    <source>
        <dbReference type="Google" id="ProtNLM"/>
    </source>
</evidence>
<organism evidence="1 2">
    <name type="scientific">Cenarchaeum symbiosum (strain A)</name>
    <dbReference type="NCBI Taxonomy" id="414004"/>
    <lineage>
        <taxon>Archaea</taxon>
        <taxon>Nitrososphaerota</taxon>
        <taxon>Candidatus Cenarchaeales</taxon>
        <taxon>Candidatus Cenarchaeaceae</taxon>
        <taxon>Candidatus Cenarchaeum</taxon>
    </lineage>
</organism>
<name>A0RYK3_CENSY</name>
<dbReference type="EnsemblBacteria" id="ABK78420">
    <property type="protein sequence ID" value="ABK78420"/>
    <property type="gene ID" value="CENSYa_1810"/>
</dbReference>
<accession>A0RYK3</accession>
<dbReference type="SUPFAM" id="SSF109604">
    <property type="entry name" value="HD-domain/PDEase-like"/>
    <property type="match status" value="1"/>
</dbReference>
<dbReference type="HOGENOM" id="CLU_623494_0_0_2"/>
<dbReference type="AlphaFoldDB" id="A0RYK3"/>
<evidence type="ECO:0000313" key="2">
    <source>
        <dbReference type="Proteomes" id="UP000000758"/>
    </source>
</evidence>
<keyword evidence="2" id="KW-1185">Reference proteome</keyword>
<protein>
    <recommendedName>
        <fullName evidence="3">HD/PDEase domain-containing protein</fullName>
    </recommendedName>
</protein>
<dbReference type="KEGG" id="csy:CENSYa_1810"/>
<proteinExistence type="predicted"/>
<dbReference type="PATRIC" id="fig|414004.10.peg.1652"/>
<dbReference type="InterPro" id="IPR003607">
    <property type="entry name" value="HD/PDEase_dom"/>
</dbReference>
<dbReference type="STRING" id="414004.CENSYa_1810"/>
<dbReference type="EMBL" id="DP000238">
    <property type="protein sequence ID" value="ABK78420.1"/>
    <property type="molecule type" value="Genomic_DNA"/>
</dbReference>
<sequence length="436" mass="50803">MRQQPAPSALRGRIADLINGNGMSQDCYTRMLDYTIDLFESQGLGQDYYGYHNISHELEVTYVTLLSATRSGLPHKDLKYLYVAALFHDFDPQKSVDKPHEEHVIRFISLDRQLQGLLGEAEIDLEIIKCLIHRTTFPWSGRIKEKTEKKMERCLLDSPITRDDPPAQEHYKELGWYLSIADRVAGYSLGSFPRAMELSKMNAHAMAWHPSLIVRRAVEYFEYMLSNEGPMLQRVLASLPKLMRRNFMSTVLAFFDLRQHEIRIQADYLYANLRMIPVIEKMSMRQKPEFASALRAIYDELPKPLQFESERFDESIRDPGTILNTLRLRGLRGEIVGFAKGGPLEDYELRPEIRDENNGLNNTIFLEPIALKMGYWGMNGGSEMRHLFTMQAHSKKFRFLTGFSLRDVIRKRVEAEEAEFVALFDPERWDYYRIRL</sequence>